<dbReference type="InterPro" id="IPR010385">
    <property type="entry name" value="DUF982"/>
</dbReference>
<reference evidence="1" key="1">
    <citation type="submission" date="2022-08" db="EMBL/GenBank/DDBJ databases">
        <title>Chelativorans sichuanense sp. nov., a paraffin oil-degrading bacterium isolated from a mixture of oil-based drill cuttings and paddy soil.</title>
        <authorList>
            <person name="Yu J."/>
            <person name="Liu H."/>
            <person name="Chen Q."/>
        </authorList>
    </citation>
    <scope>NUCLEOTIDE SEQUENCE</scope>
    <source>
        <strain evidence="1">SCAU 2101</strain>
    </source>
</reference>
<name>A0A9X2XBL2_9HYPH</name>
<proteinExistence type="predicted"/>
<evidence type="ECO:0000313" key="1">
    <source>
        <dbReference type="EMBL" id="MCT8991247.1"/>
    </source>
</evidence>
<protein>
    <submittedName>
        <fullName evidence="1">DUF982 domain-containing protein</fullName>
    </submittedName>
</protein>
<comment type="caution">
    <text evidence="1">The sequence shown here is derived from an EMBL/GenBank/DDBJ whole genome shotgun (WGS) entry which is preliminary data.</text>
</comment>
<sequence length="82" mass="9188">MKEKRWSEKVSVQGEGDIIFDIVSVRQAAEFLILHWPEAHSGSWKHVHAQTACLDVLEGKRDAEDARRAFLEAAEEAGILSS</sequence>
<gene>
    <name evidence="1" type="ORF">NYR54_13250</name>
</gene>
<dbReference type="Gene3D" id="6.10.250.730">
    <property type="match status" value="1"/>
</dbReference>
<dbReference type="Pfam" id="PF06169">
    <property type="entry name" value="DUF982"/>
    <property type="match status" value="1"/>
</dbReference>
<dbReference type="RefSeq" id="WP_261516161.1">
    <property type="nucleotide sequence ID" value="NZ_JAODNV010000013.1"/>
</dbReference>
<dbReference type="Proteomes" id="UP001149009">
    <property type="component" value="Unassembled WGS sequence"/>
</dbReference>
<accession>A0A9X2XBL2</accession>
<dbReference type="EMBL" id="JAODNV010000013">
    <property type="protein sequence ID" value="MCT8991247.1"/>
    <property type="molecule type" value="Genomic_DNA"/>
</dbReference>
<dbReference type="AlphaFoldDB" id="A0A9X2XBL2"/>
<evidence type="ECO:0000313" key="2">
    <source>
        <dbReference type="Proteomes" id="UP001149009"/>
    </source>
</evidence>
<keyword evidence="2" id="KW-1185">Reference proteome</keyword>
<organism evidence="1 2">
    <name type="scientific">Chelativorans petroleitrophicus</name>
    <dbReference type="NCBI Taxonomy" id="2975484"/>
    <lineage>
        <taxon>Bacteria</taxon>
        <taxon>Pseudomonadati</taxon>
        <taxon>Pseudomonadota</taxon>
        <taxon>Alphaproteobacteria</taxon>
        <taxon>Hyphomicrobiales</taxon>
        <taxon>Phyllobacteriaceae</taxon>
        <taxon>Chelativorans</taxon>
    </lineage>
</organism>